<dbReference type="EMBL" id="CAXJIO010000012">
    <property type="protein sequence ID" value="CAL2103206.1"/>
    <property type="molecule type" value="Genomic_DNA"/>
</dbReference>
<comment type="caution">
    <text evidence="2">The sequence shown here is derived from an EMBL/GenBank/DDBJ whole genome shotgun (WGS) entry which is preliminary data.</text>
</comment>
<feature type="signal peptide" evidence="1">
    <location>
        <begin position="1"/>
        <end position="23"/>
    </location>
</feature>
<accession>A0ABM9PCS5</accession>
<dbReference type="InterPro" id="IPR032710">
    <property type="entry name" value="NTF2-like_dom_sf"/>
</dbReference>
<dbReference type="SUPFAM" id="SSF54427">
    <property type="entry name" value="NTF2-like"/>
    <property type="match status" value="1"/>
</dbReference>
<name>A0ABM9PCS5_9FLAO</name>
<keyword evidence="1" id="KW-0732">Signal</keyword>
<protein>
    <recommendedName>
        <fullName evidence="4">Nuclear transport factor 2 family protein</fullName>
    </recommendedName>
</protein>
<keyword evidence="3" id="KW-1185">Reference proteome</keyword>
<evidence type="ECO:0000313" key="3">
    <source>
        <dbReference type="Proteomes" id="UP001497527"/>
    </source>
</evidence>
<gene>
    <name evidence="2" type="ORF">T190423A01A_30320</name>
</gene>
<organism evidence="2 3">
    <name type="scientific">Tenacibaculum polynesiense</name>
    <dbReference type="NCBI Taxonomy" id="3137857"/>
    <lineage>
        <taxon>Bacteria</taxon>
        <taxon>Pseudomonadati</taxon>
        <taxon>Bacteroidota</taxon>
        <taxon>Flavobacteriia</taxon>
        <taxon>Flavobacteriales</taxon>
        <taxon>Flavobacteriaceae</taxon>
        <taxon>Tenacibaculum</taxon>
    </lineage>
</organism>
<feature type="chain" id="PRO_5045828532" description="Nuclear transport factor 2 family protein" evidence="1">
    <location>
        <begin position="24"/>
        <end position="153"/>
    </location>
</feature>
<sequence length="153" mass="17830">MTKPIKFILSVLLLILVVNQSIAQENTAVNQVNQNTIVDTYYKLNVKAFQANSTIEDINRIFKLFTDDFTYVHPKYGGTYTRDDLYQGYIRNQKNGMYNGTITDVKIFSRITGVNAIAVKRIYIDNEIKEEKDAKMTLFEFKEGKISKIFEYW</sequence>
<reference evidence="2 3" key="1">
    <citation type="submission" date="2024-05" db="EMBL/GenBank/DDBJ databases">
        <authorList>
            <person name="Duchaud E."/>
        </authorList>
    </citation>
    <scope>NUCLEOTIDE SEQUENCE [LARGE SCALE GENOMIC DNA]</scope>
    <source>
        <strain evidence="2">Ena-SAMPLE-TAB-13-05-2024-13:56:06:370-140308</strain>
    </source>
</reference>
<proteinExistence type="predicted"/>
<dbReference type="Proteomes" id="UP001497527">
    <property type="component" value="Unassembled WGS sequence"/>
</dbReference>
<evidence type="ECO:0008006" key="4">
    <source>
        <dbReference type="Google" id="ProtNLM"/>
    </source>
</evidence>
<dbReference type="RefSeq" id="WP_348717272.1">
    <property type="nucleotide sequence ID" value="NZ_CAXJIO010000012.1"/>
</dbReference>
<evidence type="ECO:0000313" key="2">
    <source>
        <dbReference type="EMBL" id="CAL2103206.1"/>
    </source>
</evidence>
<dbReference type="Gene3D" id="3.10.450.50">
    <property type="match status" value="1"/>
</dbReference>
<evidence type="ECO:0000256" key="1">
    <source>
        <dbReference type="SAM" id="SignalP"/>
    </source>
</evidence>